<reference evidence="1" key="1">
    <citation type="submission" date="2014-09" db="EMBL/GenBank/DDBJ databases">
        <title>Genome sequence of the luminous mushroom Mycena chlorophos for searching fungal bioluminescence genes.</title>
        <authorList>
            <person name="Tanaka Y."/>
            <person name="Kasuga D."/>
            <person name="Oba Y."/>
            <person name="Hase S."/>
            <person name="Sato K."/>
            <person name="Oba Y."/>
            <person name="Sakakibara Y."/>
        </authorList>
    </citation>
    <scope>NUCLEOTIDE SEQUENCE</scope>
</reference>
<evidence type="ECO:0008006" key="3">
    <source>
        <dbReference type="Google" id="ProtNLM"/>
    </source>
</evidence>
<accession>A0ABQ0KZ53</accession>
<dbReference type="Proteomes" id="UP000815677">
    <property type="component" value="Unassembled WGS sequence"/>
</dbReference>
<evidence type="ECO:0000313" key="1">
    <source>
        <dbReference type="EMBL" id="GAT44183.1"/>
    </source>
</evidence>
<sequence>MRRWRRAARSPQNLHQPGSSWPASMWILWSAFRASTPSPPLDPSRTFLRCATPAALPTTPNIYRKETRKKRISSGAASVINALVKQHAMTTE</sequence>
<gene>
    <name evidence="1" type="ORF">MCHLO_01823</name>
</gene>
<keyword evidence="2" id="KW-1185">Reference proteome</keyword>
<proteinExistence type="predicted"/>
<evidence type="ECO:0000313" key="2">
    <source>
        <dbReference type="Proteomes" id="UP000815677"/>
    </source>
</evidence>
<name>A0ABQ0KZ53_MYCCL</name>
<dbReference type="EMBL" id="DF839580">
    <property type="protein sequence ID" value="GAT44183.1"/>
    <property type="molecule type" value="Genomic_DNA"/>
</dbReference>
<protein>
    <recommendedName>
        <fullName evidence="3">Secreted protein</fullName>
    </recommendedName>
</protein>
<organism evidence="1 2">
    <name type="scientific">Mycena chlorophos</name>
    <name type="common">Agaric fungus</name>
    <name type="synonym">Agaricus chlorophos</name>
    <dbReference type="NCBI Taxonomy" id="658473"/>
    <lineage>
        <taxon>Eukaryota</taxon>
        <taxon>Fungi</taxon>
        <taxon>Dikarya</taxon>
        <taxon>Basidiomycota</taxon>
        <taxon>Agaricomycotina</taxon>
        <taxon>Agaricomycetes</taxon>
        <taxon>Agaricomycetidae</taxon>
        <taxon>Agaricales</taxon>
        <taxon>Marasmiineae</taxon>
        <taxon>Mycenaceae</taxon>
        <taxon>Mycena</taxon>
    </lineage>
</organism>